<evidence type="ECO:0000313" key="1">
    <source>
        <dbReference type="EMBL" id="RMC00217.1"/>
    </source>
</evidence>
<organism evidence="1 2">
    <name type="scientific">Hirundo rustica rustica</name>
    <dbReference type="NCBI Taxonomy" id="333673"/>
    <lineage>
        <taxon>Eukaryota</taxon>
        <taxon>Metazoa</taxon>
        <taxon>Chordata</taxon>
        <taxon>Craniata</taxon>
        <taxon>Vertebrata</taxon>
        <taxon>Euteleostomi</taxon>
        <taxon>Archelosauria</taxon>
        <taxon>Archosauria</taxon>
        <taxon>Dinosauria</taxon>
        <taxon>Saurischia</taxon>
        <taxon>Theropoda</taxon>
        <taxon>Coelurosauria</taxon>
        <taxon>Aves</taxon>
        <taxon>Neognathae</taxon>
        <taxon>Neoaves</taxon>
        <taxon>Telluraves</taxon>
        <taxon>Australaves</taxon>
        <taxon>Passeriformes</taxon>
        <taxon>Sylvioidea</taxon>
        <taxon>Hirundinidae</taxon>
        <taxon>Hirundo</taxon>
    </lineage>
</organism>
<proteinExistence type="predicted"/>
<gene>
    <name evidence="1" type="ORF">DUI87_22821</name>
</gene>
<comment type="caution">
    <text evidence="1">The sequence shown here is derived from an EMBL/GenBank/DDBJ whole genome shotgun (WGS) entry which is preliminary data.</text>
</comment>
<sequence>MIKLLEVVPEVVVKLSVGVVPDVVVDTGLVDAGDIVAVVTVAEVVIGVLISVPTVVGVGVDTEGVGPEVVVLVVDAVPVNGVVDTDGDVPVGLLGPEVVVVPGLEMVVGDPIGGLGVLLVVVSWTGVSATGVVLVDLEGVGPEVVVLVVDAVPVNGVVDTDGDVPVGLLGPEVVVVPGLEMVVGDPIGGLGVLLVVVSWTGVSATGVVLVDLEGVGPEVVVLVVDAVPVNGVVDTDGDVPVGLLGPEVVVVPGLEMVVGDPIGGLGVLLVVVSWTGVSATGVVLVDLEGVGPEVVVLVVDAVPVNGVVDTDGGVPVGLLGPEVVVVPGLEMVVGDPIGGLGVLLVVVSWTGVSATGVVLVDLEGVGPEVVVLVVDAVPVNGVVDTDGGVPVGLLGPEVVVVPGLEMVVGDPIGGLGSCW</sequence>
<accession>A0A3M0JZ61</accession>
<dbReference type="AlphaFoldDB" id="A0A3M0JZ61"/>
<name>A0A3M0JZ61_HIRRU</name>
<reference evidence="1 2" key="1">
    <citation type="submission" date="2018-07" db="EMBL/GenBank/DDBJ databases">
        <title>A high quality draft genome assembly of the barn swallow (H. rustica rustica).</title>
        <authorList>
            <person name="Formenti G."/>
            <person name="Chiara M."/>
            <person name="Poveda L."/>
            <person name="Francoijs K.-J."/>
            <person name="Bonisoli-Alquati A."/>
            <person name="Canova L."/>
            <person name="Gianfranceschi L."/>
            <person name="Horner D.S."/>
            <person name="Saino N."/>
        </authorList>
    </citation>
    <scope>NUCLEOTIDE SEQUENCE [LARGE SCALE GENOMIC DNA]</scope>
    <source>
        <strain evidence="1">Chelidonia</strain>
        <tissue evidence="1">Blood</tissue>
    </source>
</reference>
<keyword evidence="2" id="KW-1185">Reference proteome</keyword>
<protein>
    <submittedName>
        <fullName evidence="1">Uncharacterized protein</fullName>
    </submittedName>
</protein>
<evidence type="ECO:0000313" key="2">
    <source>
        <dbReference type="Proteomes" id="UP000269221"/>
    </source>
</evidence>
<dbReference type="Proteomes" id="UP000269221">
    <property type="component" value="Unassembled WGS sequence"/>
</dbReference>
<dbReference type="EMBL" id="QRBI01000144">
    <property type="protein sequence ID" value="RMC00217.1"/>
    <property type="molecule type" value="Genomic_DNA"/>
</dbReference>